<evidence type="ECO:0000313" key="2">
    <source>
        <dbReference type="Proteomes" id="UP000249799"/>
    </source>
</evidence>
<dbReference type="CDD" id="cd07820">
    <property type="entry name" value="SRPBCC_3"/>
    <property type="match status" value="1"/>
</dbReference>
<name>A0A2Z4FGU0_9DELT</name>
<dbReference type="EMBL" id="CP030032">
    <property type="protein sequence ID" value="AWV87935.1"/>
    <property type="molecule type" value="Genomic_DNA"/>
</dbReference>
<proteinExistence type="predicted"/>
<dbReference type="AlphaFoldDB" id="A0A2Z4FGU0"/>
<dbReference type="KEGG" id="bsed:DN745_00755"/>
<protein>
    <submittedName>
        <fullName evidence="1">Cyclase</fullName>
    </submittedName>
</protein>
<dbReference type="Proteomes" id="UP000249799">
    <property type="component" value="Chromosome"/>
</dbReference>
<keyword evidence="2" id="KW-1185">Reference proteome</keyword>
<dbReference type="Pfam" id="PF03364">
    <property type="entry name" value="Polyketide_cyc"/>
    <property type="match status" value="1"/>
</dbReference>
<accession>A0A2Z4FGU0</accession>
<organism evidence="1 2">
    <name type="scientific">Bradymonas sediminis</name>
    <dbReference type="NCBI Taxonomy" id="1548548"/>
    <lineage>
        <taxon>Bacteria</taxon>
        <taxon>Deltaproteobacteria</taxon>
        <taxon>Bradymonadales</taxon>
        <taxon>Bradymonadaceae</taxon>
        <taxon>Bradymonas</taxon>
    </lineage>
</organism>
<dbReference type="RefSeq" id="WP_111331233.1">
    <property type="nucleotide sequence ID" value="NZ_CP030032.1"/>
</dbReference>
<dbReference type="InterPro" id="IPR005031">
    <property type="entry name" value="COQ10_START"/>
</dbReference>
<gene>
    <name evidence="1" type="ORF">DN745_00755</name>
</gene>
<dbReference type="Gene3D" id="3.30.530.20">
    <property type="match status" value="1"/>
</dbReference>
<dbReference type="InterPro" id="IPR023393">
    <property type="entry name" value="START-like_dom_sf"/>
</dbReference>
<sequence>MLHFTKESPINATPRQLWRWHLQPDAFDKLVPPWQKVKVLKRPERFEDGAILVMKVYAIGPVGMRWVAKHRDFIEGEQFVDEQLSGPFRAWVHTHQFVPADPALGLDEGTSILRDSIEYDLPLGPLGAALGGGIAERMLEKMFDYRHKVTAEALDGR</sequence>
<reference evidence="1 2" key="1">
    <citation type="submission" date="2018-06" db="EMBL/GenBank/DDBJ databases">
        <title>Lujinxingia sediminis gen. nov. sp. nov., a new facultative anaerobic member of the class Deltaproteobacteria, and proposal of Lujinxingaceae fam. nov.</title>
        <authorList>
            <person name="Guo L.-Y."/>
            <person name="Li C.-M."/>
            <person name="Wang S."/>
            <person name="Du Z.-J."/>
        </authorList>
    </citation>
    <scope>NUCLEOTIDE SEQUENCE [LARGE SCALE GENOMIC DNA]</scope>
    <source>
        <strain evidence="1 2">FA350</strain>
    </source>
</reference>
<dbReference type="SUPFAM" id="SSF55961">
    <property type="entry name" value="Bet v1-like"/>
    <property type="match status" value="1"/>
</dbReference>
<evidence type="ECO:0000313" key="1">
    <source>
        <dbReference type="EMBL" id="AWV87935.1"/>
    </source>
</evidence>
<dbReference type="OrthoDB" id="9801773at2"/>